<comment type="caution">
    <text evidence="2">The sequence shown here is derived from an EMBL/GenBank/DDBJ whole genome shotgun (WGS) entry which is preliminary data.</text>
</comment>
<feature type="region of interest" description="Disordered" evidence="1">
    <location>
        <begin position="250"/>
        <end position="269"/>
    </location>
</feature>
<evidence type="ECO:0000256" key="1">
    <source>
        <dbReference type="SAM" id="MobiDB-lite"/>
    </source>
</evidence>
<accession>A0A8H6S1W6</accession>
<evidence type="ECO:0000313" key="3">
    <source>
        <dbReference type="Proteomes" id="UP000613580"/>
    </source>
</evidence>
<name>A0A8H6S1W6_MYCCL</name>
<gene>
    <name evidence="2" type="ORF">HMN09_01233600</name>
</gene>
<protein>
    <submittedName>
        <fullName evidence="2">C2H2-type domain-containing protein</fullName>
    </submittedName>
</protein>
<organism evidence="2 3">
    <name type="scientific">Mycena chlorophos</name>
    <name type="common">Agaric fungus</name>
    <name type="synonym">Agaricus chlorophos</name>
    <dbReference type="NCBI Taxonomy" id="658473"/>
    <lineage>
        <taxon>Eukaryota</taxon>
        <taxon>Fungi</taxon>
        <taxon>Dikarya</taxon>
        <taxon>Basidiomycota</taxon>
        <taxon>Agaricomycotina</taxon>
        <taxon>Agaricomycetes</taxon>
        <taxon>Agaricomycetidae</taxon>
        <taxon>Agaricales</taxon>
        <taxon>Marasmiineae</taxon>
        <taxon>Mycenaceae</taxon>
        <taxon>Mycena</taxon>
    </lineage>
</organism>
<proteinExistence type="predicted"/>
<reference evidence="2" key="1">
    <citation type="submission" date="2020-05" db="EMBL/GenBank/DDBJ databases">
        <title>Mycena genomes resolve the evolution of fungal bioluminescence.</title>
        <authorList>
            <person name="Tsai I.J."/>
        </authorList>
    </citation>
    <scope>NUCLEOTIDE SEQUENCE</scope>
    <source>
        <strain evidence="2">110903Hualien_Pintung</strain>
    </source>
</reference>
<feature type="region of interest" description="Disordered" evidence="1">
    <location>
        <begin position="275"/>
        <end position="309"/>
    </location>
</feature>
<dbReference type="AlphaFoldDB" id="A0A8H6S1W6"/>
<dbReference type="Proteomes" id="UP000613580">
    <property type="component" value="Unassembled WGS sequence"/>
</dbReference>
<sequence length="639" mass="71144">MPTSTGVVQAKSELLLKTERSVVGVVGNRFRTANTNTKMAIKFGSKELGADSSRLCPRHHVCASLDRRQRRDSDTRCVEFGRERNACNGLRGLPILLFSFSRRMAKTQQHIRSFPIRPHCAPSPRKIDVPHVFGIRAFFSPAAPSEAKKTFPCKRRSLGGQCHVRRLHFRRLKRRSSYLQVCVPIPSFIFAEAFSLFSNDMRLIHHDWIYDCIAMRDGKPDMVSYSLAVNDFGRSCPPLVFNTEDIPSFRTPIPKKKPAESPYSPQPKRKLCPPAAFLTPSSASGPNPGPPASRVPRRKRILDDSEEEPNDIADEFEIKAIRALRIPPADARPSFGFKILQQPQLFCTRCHHGLQLRTACASTKARIAHGATAKKTRTCLARADVRLHVGYVPRRSHPPPPRLPTATSSELYKASLPPPVDYANQPVVLRFTSKISTRSTSVTAGIGVEGAHPLAFVGYGINQSRPPGGRVAASHGDARDTDDQFRALLKEHSRGEYTTEMLRVLMALMREARKHLIKLIGSASGPIAPRSRSSCADELHATLFSIFTQILNHGNEDPLLMPVLVPSPVPWGPVRTVVAHEMELVMVQDKLDLTSSETTLFYPILITLSACGQHKQYLVEGHDSVMTFLYYNASDQEHP</sequence>
<keyword evidence="3" id="KW-1185">Reference proteome</keyword>
<dbReference type="EMBL" id="JACAZE010000023">
    <property type="protein sequence ID" value="KAF7291740.1"/>
    <property type="molecule type" value="Genomic_DNA"/>
</dbReference>
<evidence type="ECO:0000313" key="2">
    <source>
        <dbReference type="EMBL" id="KAF7291740.1"/>
    </source>
</evidence>